<organism evidence="2 3">
    <name type="scientific">Methanoculleus receptaculi</name>
    <dbReference type="NCBI Taxonomy" id="394967"/>
    <lineage>
        <taxon>Archaea</taxon>
        <taxon>Methanobacteriati</taxon>
        <taxon>Methanobacteriota</taxon>
        <taxon>Stenosarchaea group</taxon>
        <taxon>Methanomicrobia</taxon>
        <taxon>Methanomicrobiales</taxon>
        <taxon>Methanomicrobiaceae</taxon>
        <taxon>Methanoculleus</taxon>
    </lineage>
</organism>
<evidence type="ECO:0000313" key="3">
    <source>
        <dbReference type="Proteomes" id="UP001305652"/>
    </source>
</evidence>
<dbReference type="AlphaFoldDB" id="A0AAX4FVN9"/>
<feature type="region of interest" description="Disordered" evidence="1">
    <location>
        <begin position="69"/>
        <end position="170"/>
    </location>
</feature>
<evidence type="ECO:0000256" key="1">
    <source>
        <dbReference type="SAM" id="MobiDB-lite"/>
    </source>
</evidence>
<dbReference type="GeneID" id="85733358"/>
<dbReference type="KEGG" id="mrc:R6Y96_09335"/>
<dbReference type="RefSeq" id="WP_318621112.1">
    <property type="nucleotide sequence ID" value="NZ_CP137642.1"/>
</dbReference>
<reference evidence="2 3" key="1">
    <citation type="submission" date="2023-10" db="EMBL/GenBank/DDBJ databases">
        <title>The complete genome sequence of Methanoculleus receptaculi DSM 18860.</title>
        <authorList>
            <person name="Lai S.-J."/>
            <person name="You Y.-T."/>
            <person name="Chen S.-C."/>
        </authorList>
    </citation>
    <scope>NUCLEOTIDE SEQUENCE [LARGE SCALE GENOMIC DNA]</scope>
    <source>
        <strain evidence="2 3">DSM 18860</strain>
    </source>
</reference>
<name>A0AAX4FVN9_9EURY</name>
<proteinExistence type="predicted"/>
<dbReference type="EMBL" id="CP137642">
    <property type="protein sequence ID" value="WOX57483.1"/>
    <property type="molecule type" value="Genomic_DNA"/>
</dbReference>
<keyword evidence="3" id="KW-1185">Reference proteome</keyword>
<protein>
    <submittedName>
        <fullName evidence="2">Uncharacterized protein</fullName>
    </submittedName>
</protein>
<accession>A0AAX4FVN9</accession>
<sequence>MSSKKEVSIGITINLDNYENIRLEVEGDAETQEDVENLILFLDEILARLGRGDPATAERVDAYRRRVFSSGAAAPEGAVRKEEVSVKSPEPEEREPLPVAETQAKPLVWEEPIPDRAEPTTRPQPECQEPLLTRRKEEKPQAQPASPPVRPEPPEQETVPAKPSPAQEEDVCEVCGAAVPKTQAKLSQLFMSRTLCKKCMERP</sequence>
<evidence type="ECO:0000313" key="2">
    <source>
        <dbReference type="EMBL" id="WOX57483.1"/>
    </source>
</evidence>
<gene>
    <name evidence="2" type="ORF">R6Y96_09335</name>
</gene>
<feature type="compositionally biased region" description="Basic and acidic residues" evidence="1">
    <location>
        <begin position="78"/>
        <end position="96"/>
    </location>
</feature>
<dbReference type="Proteomes" id="UP001305652">
    <property type="component" value="Chromosome"/>
</dbReference>